<dbReference type="SUPFAM" id="SSF52402">
    <property type="entry name" value="Adenine nucleotide alpha hydrolases-like"/>
    <property type="match status" value="2"/>
</dbReference>
<protein>
    <submittedName>
        <fullName evidence="3">Universal stress protein</fullName>
    </submittedName>
</protein>
<dbReference type="PANTHER" id="PTHR46268">
    <property type="entry name" value="STRESS RESPONSE PROTEIN NHAX"/>
    <property type="match status" value="1"/>
</dbReference>
<dbReference type="Gene3D" id="3.40.50.12370">
    <property type="match status" value="1"/>
</dbReference>
<evidence type="ECO:0000313" key="3">
    <source>
        <dbReference type="EMBL" id="MFM0237405.1"/>
    </source>
</evidence>
<dbReference type="EMBL" id="JAQQDR010000002">
    <property type="protein sequence ID" value="MFM0237405.1"/>
    <property type="molecule type" value="Genomic_DNA"/>
</dbReference>
<evidence type="ECO:0000313" key="4">
    <source>
        <dbReference type="Proteomes" id="UP001629274"/>
    </source>
</evidence>
<keyword evidence="4" id="KW-1185">Reference proteome</keyword>
<gene>
    <name evidence="3" type="ORF">PQR03_04620</name>
</gene>
<evidence type="ECO:0000256" key="1">
    <source>
        <dbReference type="ARBA" id="ARBA00008791"/>
    </source>
</evidence>
<dbReference type="RefSeq" id="WP_408257859.1">
    <property type="nucleotide sequence ID" value="NZ_JAQQCK010000001.1"/>
</dbReference>
<dbReference type="PRINTS" id="PR01438">
    <property type="entry name" value="UNVRSLSTRESS"/>
</dbReference>
<name>A0ABW9BBV8_9BURK</name>
<comment type="similarity">
    <text evidence="1">Belongs to the universal stress protein A family.</text>
</comment>
<feature type="domain" description="UspA" evidence="2">
    <location>
        <begin position="155"/>
        <end position="274"/>
    </location>
</feature>
<proteinExistence type="inferred from homology"/>
<sequence length="276" mass="29762">MTCKTLLVHLDDSTHSAARTQFALDLARRHEAHLIGLYVVCRELTQPLFLHGESGWAEAREAQFSSNLNDARARFLAAGELAGASVEWRAPAGATVDTAVLHARHADLLILGQYDPHDRSSYIARHFVEDVVMSSGRPAIVLPYAGEVRSFAESVLIAWDGSRESARSMADALPVIKRAKFVTVMTVRRHPSSGGEPAGISVAAWLARHGIQAGFADSATTDGVSTGALLLNMLTDLHVDLLVMGAYGHARVQERLLGGVTRTVLESMTVPVLISH</sequence>
<organism evidence="3 4">
    <name type="scientific">Paraburkholderia phytofirmans</name>
    <dbReference type="NCBI Taxonomy" id="261302"/>
    <lineage>
        <taxon>Bacteria</taxon>
        <taxon>Pseudomonadati</taxon>
        <taxon>Pseudomonadota</taxon>
        <taxon>Betaproteobacteria</taxon>
        <taxon>Burkholderiales</taxon>
        <taxon>Burkholderiaceae</taxon>
        <taxon>Paraburkholderia</taxon>
    </lineage>
</organism>
<feature type="domain" description="UspA" evidence="2">
    <location>
        <begin position="4"/>
        <end position="114"/>
    </location>
</feature>
<dbReference type="PANTHER" id="PTHR46268:SF15">
    <property type="entry name" value="UNIVERSAL STRESS PROTEIN HP_0031"/>
    <property type="match status" value="1"/>
</dbReference>
<reference evidence="3 4" key="1">
    <citation type="journal article" date="2024" name="Chem. Sci.">
        <title>Discovery of megapolipeptins by genome mining of a Burkholderiales bacteria collection.</title>
        <authorList>
            <person name="Paulo B.S."/>
            <person name="Recchia M.J.J."/>
            <person name="Lee S."/>
            <person name="Fergusson C.H."/>
            <person name="Romanowski S.B."/>
            <person name="Hernandez A."/>
            <person name="Krull N."/>
            <person name="Liu D.Y."/>
            <person name="Cavanagh H."/>
            <person name="Bos A."/>
            <person name="Gray C.A."/>
            <person name="Murphy B.T."/>
            <person name="Linington R.G."/>
            <person name="Eustaquio A.S."/>
        </authorList>
    </citation>
    <scope>NUCLEOTIDE SEQUENCE [LARGE SCALE GENOMIC DNA]</scope>
    <source>
        <strain evidence="3 4">RL17-351-BIE-A</strain>
    </source>
</reference>
<accession>A0ABW9BBV8</accession>
<comment type="caution">
    <text evidence="3">The sequence shown here is derived from an EMBL/GenBank/DDBJ whole genome shotgun (WGS) entry which is preliminary data.</text>
</comment>
<dbReference type="InterPro" id="IPR006015">
    <property type="entry name" value="Universal_stress_UspA"/>
</dbReference>
<dbReference type="CDD" id="cd00293">
    <property type="entry name" value="USP-like"/>
    <property type="match status" value="2"/>
</dbReference>
<evidence type="ECO:0000259" key="2">
    <source>
        <dbReference type="Pfam" id="PF00582"/>
    </source>
</evidence>
<dbReference type="Pfam" id="PF00582">
    <property type="entry name" value="Usp"/>
    <property type="match status" value="2"/>
</dbReference>
<dbReference type="InterPro" id="IPR006016">
    <property type="entry name" value="UspA"/>
</dbReference>
<dbReference type="Proteomes" id="UP001629274">
    <property type="component" value="Unassembled WGS sequence"/>
</dbReference>